<dbReference type="InterPro" id="IPR016540">
    <property type="entry name" value="UCP008459"/>
</dbReference>
<evidence type="ECO:0000259" key="1">
    <source>
        <dbReference type="Pfam" id="PF13840"/>
    </source>
</evidence>
<dbReference type="Pfam" id="PF21631">
    <property type="entry name" value="A9CJY8-like_N"/>
    <property type="match status" value="1"/>
</dbReference>
<dbReference type="InterPro" id="IPR045865">
    <property type="entry name" value="ACT-like_dom_sf"/>
</dbReference>
<proteinExistence type="predicted"/>
<name>A0A511R6E3_9DEIN</name>
<protein>
    <submittedName>
        <fullName evidence="3">ACT domain-containing protein</fullName>
    </submittedName>
</protein>
<evidence type="ECO:0000259" key="2">
    <source>
        <dbReference type="Pfam" id="PF21631"/>
    </source>
</evidence>
<dbReference type="InterPro" id="IPR051719">
    <property type="entry name" value="CASTOR_mTORC1"/>
</dbReference>
<dbReference type="Proteomes" id="UP000321197">
    <property type="component" value="Unassembled WGS sequence"/>
</dbReference>
<sequence>MAAKLDLHLLEGRYAVCQLAANVSLPAWAQGEGFVSISRSDEELTVVCPQSRVPPEVKAERDWRCLRLAGPFDFALTGILASVLNPLAEAGVGIFAVSTFNTDYVLLKHQQLERAVAALEQAGHVVHV</sequence>
<dbReference type="InterPro" id="IPR027795">
    <property type="entry name" value="CASTOR_ACT_dom"/>
</dbReference>
<dbReference type="EMBL" id="BJXL01000188">
    <property type="protein sequence ID" value="GEM85191.1"/>
    <property type="molecule type" value="Genomic_DNA"/>
</dbReference>
<dbReference type="PANTHER" id="PTHR31131:SF6">
    <property type="entry name" value="CASTOR ACT DOMAIN-CONTAINING PROTEIN"/>
    <property type="match status" value="1"/>
</dbReference>
<dbReference type="SUPFAM" id="SSF55021">
    <property type="entry name" value="ACT-like"/>
    <property type="match status" value="2"/>
</dbReference>
<accession>A0A511R6E3</accession>
<comment type="caution">
    <text evidence="3">The sequence shown here is derived from an EMBL/GenBank/DDBJ whole genome shotgun (WGS) entry which is preliminary data.</text>
</comment>
<dbReference type="OrthoDB" id="5615858at2"/>
<dbReference type="AlphaFoldDB" id="A0A511R6E3"/>
<dbReference type="RefSeq" id="WP_119341363.1">
    <property type="nucleotide sequence ID" value="NZ_BJXL01000188.1"/>
</dbReference>
<reference evidence="3 4" key="1">
    <citation type="submission" date="2019-07" db="EMBL/GenBank/DDBJ databases">
        <title>Whole genome shotgun sequence of Meiothermus hypogaeus NBRC 106114.</title>
        <authorList>
            <person name="Hosoyama A."/>
            <person name="Uohara A."/>
            <person name="Ohji S."/>
            <person name="Ichikawa N."/>
        </authorList>
    </citation>
    <scope>NUCLEOTIDE SEQUENCE [LARGE SCALE GENOMIC DNA]</scope>
    <source>
        <strain evidence="3 4">NBRC 106114</strain>
    </source>
</reference>
<feature type="domain" description="A9CJY8-like N-terminal" evidence="2">
    <location>
        <begin position="12"/>
        <end position="55"/>
    </location>
</feature>
<dbReference type="Gene3D" id="3.30.2130.10">
    <property type="entry name" value="VC0802-like"/>
    <property type="match status" value="1"/>
</dbReference>
<dbReference type="InterPro" id="IPR049447">
    <property type="entry name" value="A9CJY8-like_N"/>
</dbReference>
<evidence type="ECO:0000313" key="4">
    <source>
        <dbReference type="Proteomes" id="UP000321197"/>
    </source>
</evidence>
<organism evidence="3 4">
    <name type="scientific">Meiothermus hypogaeus NBRC 106114</name>
    <dbReference type="NCBI Taxonomy" id="1227553"/>
    <lineage>
        <taxon>Bacteria</taxon>
        <taxon>Thermotogati</taxon>
        <taxon>Deinococcota</taxon>
        <taxon>Deinococci</taxon>
        <taxon>Thermales</taxon>
        <taxon>Thermaceae</taxon>
        <taxon>Meiothermus</taxon>
    </lineage>
</organism>
<dbReference type="PIRSF" id="PIRSF008459">
    <property type="entry name" value="UCP008459"/>
    <property type="match status" value="1"/>
</dbReference>
<dbReference type="Pfam" id="PF13840">
    <property type="entry name" value="ACT_7"/>
    <property type="match status" value="1"/>
</dbReference>
<gene>
    <name evidence="3" type="ORF">MHY01S_33570</name>
</gene>
<evidence type="ECO:0000313" key="3">
    <source>
        <dbReference type="EMBL" id="GEM85191.1"/>
    </source>
</evidence>
<feature type="domain" description="CASTOR ACT" evidence="1">
    <location>
        <begin position="59"/>
        <end position="120"/>
    </location>
</feature>
<dbReference type="PANTHER" id="PTHR31131">
    <property type="entry name" value="CHROMOSOME 1, WHOLE GENOME SHOTGUN SEQUENCE"/>
    <property type="match status" value="1"/>
</dbReference>